<evidence type="ECO:0000313" key="1">
    <source>
        <dbReference type="EMBL" id="CDW79941.1"/>
    </source>
</evidence>
<dbReference type="InParanoid" id="A0A078ADN0"/>
<dbReference type="AlphaFoldDB" id="A0A078ADN0"/>
<name>A0A078ADN0_STYLE</name>
<proteinExistence type="predicted"/>
<protein>
    <submittedName>
        <fullName evidence="1">Uncharacterized protein</fullName>
    </submittedName>
</protein>
<dbReference type="EMBL" id="CCKQ01008484">
    <property type="protein sequence ID" value="CDW79941.1"/>
    <property type="molecule type" value="Genomic_DNA"/>
</dbReference>
<dbReference type="Proteomes" id="UP000039865">
    <property type="component" value="Unassembled WGS sequence"/>
</dbReference>
<reference evidence="1 2" key="1">
    <citation type="submission" date="2014-06" db="EMBL/GenBank/DDBJ databases">
        <authorList>
            <person name="Swart Estienne"/>
        </authorList>
    </citation>
    <scope>NUCLEOTIDE SEQUENCE [LARGE SCALE GENOMIC DNA]</scope>
    <source>
        <strain evidence="1 2">130c</strain>
    </source>
</reference>
<evidence type="ECO:0000313" key="2">
    <source>
        <dbReference type="Proteomes" id="UP000039865"/>
    </source>
</evidence>
<accession>A0A078ADN0</accession>
<keyword evidence="2" id="KW-1185">Reference proteome</keyword>
<sequence length="446" mass="50251">MTSSNTIYAINGESDKIMVSALQFDQTSNQITPIYYKSYGSTTNKLYGYDISHTAALDYLYIAGSAKQLLALTKIQLQTGISVYTYMIDNISGNSALKALTKIKIYEYLLQIFQITCAENLGPDGNDVALLDFSETLGGVMTLAKTWFFDMTSKTRCLSVNFNSITVWFLIYNELSSAIYFGKTDVSYAGSAITLNQIKVSSSSAQTLFGKDGYISGDGSKTIWLGSVSAINLISYNKKIGFIMNYPQSTCLPTTTTKSQSIKTQNLFLLQLGSVAFSNPSQTAYTPSSESIVYKIVEGIQSKSLKNIDIIQLPDECQATMPPGQIIKPTLVSQNFSYQILNLNPTTLIIDIPYFQYSIQCDDLVWVYNSYLSSQQTLPNFIKFQQKENGGFNLTQLQLSKYFKRKQYGQFNIKSEQFFKQYIRIKLKLDSNRKQLDQQFYQFLQQ</sequence>
<organism evidence="1 2">
    <name type="scientific">Stylonychia lemnae</name>
    <name type="common">Ciliate</name>
    <dbReference type="NCBI Taxonomy" id="5949"/>
    <lineage>
        <taxon>Eukaryota</taxon>
        <taxon>Sar</taxon>
        <taxon>Alveolata</taxon>
        <taxon>Ciliophora</taxon>
        <taxon>Intramacronucleata</taxon>
        <taxon>Spirotrichea</taxon>
        <taxon>Stichotrichia</taxon>
        <taxon>Sporadotrichida</taxon>
        <taxon>Oxytrichidae</taxon>
        <taxon>Stylonychinae</taxon>
        <taxon>Stylonychia</taxon>
    </lineage>
</organism>
<gene>
    <name evidence="1" type="primary">Contig18635.g19803</name>
    <name evidence="1" type="ORF">STYLEM_8933</name>
</gene>